<dbReference type="AlphaFoldDB" id="A0A401ZVX6"/>
<proteinExistence type="predicted"/>
<protein>
    <recommendedName>
        <fullName evidence="1">Helicase XPB/Ssl2 N-terminal domain-containing protein</fullName>
    </recommendedName>
</protein>
<evidence type="ECO:0000313" key="3">
    <source>
        <dbReference type="Proteomes" id="UP000287352"/>
    </source>
</evidence>
<comment type="caution">
    <text evidence="2">The sequence shown here is derived from an EMBL/GenBank/DDBJ whole genome shotgun (WGS) entry which is preliminary data.</text>
</comment>
<keyword evidence="3" id="KW-1185">Reference proteome</keyword>
<dbReference type="Pfam" id="PF13625">
    <property type="entry name" value="Helicase_C_3"/>
    <property type="match status" value="1"/>
</dbReference>
<sequence length="460" mass="52357">MGMIAPQVQLPLQIAPNEQAMIFDVAFIINAVYQQTIEPTQAGRVPKRIANKLRSRLKGIARFDYTGNDDYLDMICAVMDDLKLIQLVQPPFEGMKAHVAPSSFIPTWSAMDVIQQTQLLLKEWLSSHHWIDVVGFNYKHGETWNYTNAETRFLYFNLDYRLGRQTLLKQIKQCQPEQWYSIPELIKKIWQEAPLGLRHAYSTKMSSKEPVDFGTWVQIDGECYTGMIASTLFDLGIVLLGFDAEPSLGNNPSAFQLTSLGASVLAIEENQSLNTAFTADEKEQPPSLIVQPNFEILLLQLDLPTIYRLLPFTQINHLGMASSFKLTGEALLRGMRSQLTLKQILETLQELSARELPQNVVYTLQDWAKQYKEARLSQVLLIEVPTETIAQQLCTNEKLLQYGIRQITPCQLAVSADADLNDLKKIIEKCNINIHFTGNVQTTRENNSYNQLIAKRPDYR</sequence>
<name>A0A401ZVX6_9CHLR</name>
<dbReference type="Proteomes" id="UP000287352">
    <property type="component" value="Unassembled WGS sequence"/>
</dbReference>
<dbReference type="EMBL" id="BIFR01000001">
    <property type="protein sequence ID" value="GCE10997.1"/>
    <property type="molecule type" value="Genomic_DNA"/>
</dbReference>
<evidence type="ECO:0000313" key="2">
    <source>
        <dbReference type="EMBL" id="GCE10997.1"/>
    </source>
</evidence>
<accession>A0A401ZVX6</accession>
<reference evidence="3" key="1">
    <citation type="submission" date="2018-12" db="EMBL/GenBank/DDBJ databases">
        <title>Tengunoibacter tsumagoiensis gen. nov., sp. nov., Dictyobacter kobayashii sp. nov., D. alpinus sp. nov., and D. joshuensis sp. nov. and description of Dictyobacteraceae fam. nov. within the order Ktedonobacterales isolated from Tengu-no-mugimeshi.</title>
        <authorList>
            <person name="Wang C.M."/>
            <person name="Zheng Y."/>
            <person name="Sakai Y."/>
            <person name="Toyoda A."/>
            <person name="Minakuchi Y."/>
            <person name="Abe K."/>
            <person name="Yokota A."/>
            <person name="Yabe S."/>
        </authorList>
    </citation>
    <scope>NUCLEOTIDE SEQUENCE [LARGE SCALE GENOMIC DNA]</scope>
    <source>
        <strain evidence="3">Uno3</strain>
    </source>
</reference>
<organism evidence="2 3">
    <name type="scientific">Tengunoibacter tsumagoiensis</name>
    <dbReference type="NCBI Taxonomy" id="2014871"/>
    <lineage>
        <taxon>Bacteria</taxon>
        <taxon>Bacillati</taxon>
        <taxon>Chloroflexota</taxon>
        <taxon>Ktedonobacteria</taxon>
        <taxon>Ktedonobacterales</taxon>
        <taxon>Dictyobacteraceae</taxon>
        <taxon>Tengunoibacter</taxon>
    </lineage>
</organism>
<evidence type="ECO:0000259" key="1">
    <source>
        <dbReference type="Pfam" id="PF13625"/>
    </source>
</evidence>
<gene>
    <name evidence="2" type="ORF">KTT_08560</name>
</gene>
<dbReference type="InterPro" id="IPR032830">
    <property type="entry name" value="XPB/Ssl2_N"/>
</dbReference>
<feature type="domain" description="Helicase XPB/Ssl2 N-terminal" evidence="1">
    <location>
        <begin position="288"/>
        <end position="407"/>
    </location>
</feature>